<evidence type="ECO:0000256" key="1">
    <source>
        <dbReference type="SAM" id="SignalP"/>
    </source>
</evidence>
<proteinExistence type="predicted"/>
<organism evidence="2">
    <name type="scientific">Mucochytrium quahogii</name>
    <dbReference type="NCBI Taxonomy" id="96639"/>
    <lineage>
        <taxon>Eukaryota</taxon>
        <taxon>Sar</taxon>
        <taxon>Stramenopiles</taxon>
        <taxon>Bigyra</taxon>
        <taxon>Labyrinthulomycetes</taxon>
        <taxon>Thraustochytrida</taxon>
        <taxon>Thraustochytriidae</taxon>
        <taxon>Mucochytrium</taxon>
    </lineage>
</organism>
<evidence type="ECO:0000313" key="2">
    <source>
        <dbReference type="EMBL" id="CAD9674193.1"/>
    </source>
</evidence>
<gene>
    <name evidence="2" type="ORF">QSP1433_LOCUS4607</name>
</gene>
<reference evidence="2" key="1">
    <citation type="submission" date="2021-01" db="EMBL/GenBank/DDBJ databases">
        <authorList>
            <person name="Corre E."/>
            <person name="Pelletier E."/>
            <person name="Niang G."/>
            <person name="Scheremetjew M."/>
            <person name="Finn R."/>
            <person name="Kale V."/>
            <person name="Holt S."/>
            <person name="Cochrane G."/>
            <person name="Meng A."/>
            <person name="Brown T."/>
            <person name="Cohen L."/>
        </authorList>
    </citation>
    <scope>NUCLEOTIDE SEQUENCE</scope>
    <source>
        <strain evidence="2">NY070348D</strain>
    </source>
</reference>
<sequence length="170" mass="18681">MVNIAQGLLSTALFGSSIWTTAGGWTGIVNIHSSVGDTVRLDCSSNPTELQTKAPYGCKDSKHCPYDLTYNWNGNVFMEESKFQVAFVTTKGNGMKIQCKTEKGMTLGKAELITVTNYNGVSPCSSSRQILICPNGMQKTTAPKCTHKGNDVWEFEYKFDPLDMCKSSLR</sequence>
<dbReference type="AlphaFoldDB" id="A0A7S2RL92"/>
<feature type="non-terminal residue" evidence="2">
    <location>
        <position position="170"/>
    </location>
</feature>
<feature type="chain" id="PRO_5030811414" evidence="1">
    <location>
        <begin position="25"/>
        <end position="170"/>
    </location>
</feature>
<name>A0A7S2RL92_9STRA</name>
<dbReference type="EMBL" id="HBHK01007513">
    <property type="protein sequence ID" value="CAD9674193.1"/>
    <property type="molecule type" value="Transcribed_RNA"/>
</dbReference>
<keyword evidence="1" id="KW-0732">Signal</keyword>
<protein>
    <submittedName>
        <fullName evidence="2">Uncharacterized protein</fullName>
    </submittedName>
</protein>
<accession>A0A7S2RL92</accession>
<feature type="signal peptide" evidence="1">
    <location>
        <begin position="1"/>
        <end position="24"/>
    </location>
</feature>